<comment type="similarity">
    <text evidence="8">Belongs to the NqrA family.</text>
</comment>
<gene>
    <name evidence="8" type="primary">nqrA</name>
    <name evidence="12" type="ORF">CWI69_00925</name>
</gene>
<reference evidence="13" key="1">
    <citation type="journal article" date="2018" name="Front. Microbiol.">
        <title>Genome-Based Analysis Reveals the Taxonomy and Diversity of the Family Idiomarinaceae.</title>
        <authorList>
            <person name="Liu Y."/>
            <person name="Lai Q."/>
            <person name="Shao Z."/>
        </authorList>
    </citation>
    <scope>NUCLEOTIDE SEQUENCE [LARGE SCALE GENOMIC DNA]</scope>
    <source>
        <strain evidence="13">BH195</strain>
    </source>
</reference>
<comment type="subunit">
    <text evidence="8">Composed of six subunits; NqrA, NqrB, NqrC, NqrD, NqrE and NqrF.</text>
</comment>
<dbReference type="EC" id="7.2.1.1" evidence="8"/>
<dbReference type="EMBL" id="PIPW01000001">
    <property type="protein sequence ID" value="RUO54027.1"/>
    <property type="molecule type" value="Genomic_DNA"/>
</dbReference>
<evidence type="ECO:0000256" key="8">
    <source>
        <dbReference type="HAMAP-Rule" id="MF_00425"/>
    </source>
</evidence>
<evidence type="ECO:0000256" key="6">
    <source>
        <dbReference type="ARBA" id="ARBA00023075"/>
    </source>
</evidence>
<dbReference type="InterPro" id="IPR022615">
    <property type="entry name" value="NqrA_C_domain"/>
</dbReference>
<dbReference type="PANTHER" id="PTHR37839">
    <property type="entry name" value="NA(+)-TRANSLOCATING NADH-QUINONE REDUCTASE SUBUNIT A"/>
    <property type="match status" value="1"/>
</dbReference>
<evidence type="ECO:0000256" key="1">
    <source>
        <dbReference type="ARBA" id="ARBA00022448"/>
    </source>
</evidence>
<feature type="domain" description="Na(+)-translocating NADH-quinone reductase subunit A C-terminal" evidence="10">
    <location>
        <begin position="261"/>
        <end position="309"/>
    </location>
</feature>
<dbReference type="HAMAP" id="MF_00425">
    <property type="entry name" value="NqrA"/>
    <property type="match status" value="1"/>
</dbReference>
<protein>
    <recommendedName>
        <fullName evidence="8">Na(+)-translocating NADH-quinone reductase subunit A</fullName>
        <shortName evidence="8">Na(+)-NQR subunit A</shortName>
        <shortName evidence="8">Na(+)-translocating NQR subunit A</shortName>
        <ecNumber evidence="8">7.2.1.1</ecNumber>
    </recommendedName>
    <alternativeName>
        <fullName evidence="8">NQR complex subunit A</fullName>
    </alternativeName>
    <alternativeName>
        <fullName evidence="8">NQR-1 subunit A</fullName>
    </alternativeName>
</protein>
<name>A0A432XZA0_9GAMM</name>
<evidence type="ECO:0000313" key="12">
    <source>
        <dbReference type="EMBL" id="RUO54027.1"/>
    </source>
</evidence>
<dbReference type="Pfam" id="PF24836">
    <property type="entry name" value="NQRA_2nd"/>
    <property type="match status" value="1"/>
</dbReference>
<dbReference type="AlphaFoldDB" id="A0A432XZA0"/>
<evidence type="ECO:0000256" key="3">
    <source>
        <dbReference type="ARBA" id="ARBA00023027"/>
    </source>
</evidence>
<keyword evidence="5 8" id="KW-0406">Ion transport</keyword>
<evidence type="ECO:0000256" key="7">
    <source>
        <dbReference type="ARBA" id="ARBA00023201"/>
    </source>
</evidence>
<dbReference type="RefSeq" id="WP_126761053.1">
    <property type="nucleotide sequence ID" value="NZ_JBHLTZ010000004.1"/>
</dbReference>
<organism evidence="12 13">
    <name type="scientific">Pseudidiomarina halophila</name>
    <dbReference type="NCBI Taxonomy" id="1449799"/>
    <lineage>
        <taxon>Bacteria</taxon>
        <taxon>Pseudomonadati</taxon>
        <taxon>Pseudomonadota</taxon>
        <taxon>Gammaproteobacteria</taxon>
        <taxon>Alteromonadales</taxon>
        <taxon>Idiomarinaceae</taxon>
        <taxon>Pseudidiomarina</taxon>
    </lineage>
</organism>
<comment type="caution">
    <text evidence="12">The sequence shown here is derived from an EMBL/GenBank/DDBJ whole genome shotgun (WGS) entry which is preliminary data.</text>
</comment>
<sequence>MITIKKGLDIPITGAPQQTIEDGESITTVAVLGEEYVGMRPTMHVKVEDRVKKGQILFEDKKNPGVKFTAPAAGVVKDVLRGAKRVLQAVVIEIDGDEQETFAKYESKELGNLDREKVVEQLNNSGQWVALRTRPFSRSPELDSKPVAIFVNAMDTNPLAADPTVIIAEEQQAFVDGLKVLKNLTEGKVYVTKAADAKVDTGDAEVQVESFKGPHPAGLVGTHIHFLEPVSVKKQVWHITYQDVIAYGKLFTTGEIFTNRVVAIGGPGAKNPRLLRTKLGANLTELTKGEIAEGNQRIVSGSILNGHKVDDAHQWLGRFHMQVSVLPEGDQKEFLGWLKPGVKQHSVTRTFAGHLVPNNTFVMNTSTNGSDRAMMPIGNYERIMPLDILPTILLRDLLSGDTDEAQQLGCLELDEEDLALCTYVCPGKYEYGPVLRNVLTTIQKEEV</sequence>
<dbReference type="InterPro" id="IPR056148">
    <property type="entry name" value="NQRA_2nd"/>
</dbReference>
<feature type="domain" description="NqrA second alpha/beta" evidence="11">
    <location>
        <begin position="113"/>
        <end position="256"/>
    </location>
</feature>
<comment type="function">
    <text evidence="8">NQR complex catalyzes the reduction of ubiquinone-1 to ubiquinol by two successive reactions, coupled with the transport of Na(+) ions from the cytoplasm to the periplasm. NqrA to NqrE are probably involved in the second step, the conversion of ubisemiquinone to ubiquinol.</text>
</comment>
<dbReference type="NCBIfam" id="TIGR01936">
    <property type="entry name" value="nqrA"/>
    <property type="match status" value="1"/>
</dbReference>
<dbReference type="GO" id="GO:0016655">
    <property type="term" value="F:oxidoreductase activity, acting on NAD(P)H, quinone or similar compound as acceptor"/>
    <property type="evidence" value="ECO:0007669"/>
    <property type="project" value="UniProtKB-UniRule"/>
</dbReference>
<keyword evidence="13" id="KW-1185">Reference proteome</keyword>
<evidence type="ECO:0000256" key="5">
    <source>
        <dbReference type="ARBA" id="ARBA00023065"/>
    </source>
</evidence>
<dbReference type="Proteomes" id="UP000287198">
    <property type="component" value="Unassembled WGS sequence"/>
</dbReference>
<evidence type="ECO:0000256" key="2">
    <source>
        <dbReference type="ARBA" id="ARBA00022967"/>
    </source>
</evidence>
<keyword evidence="3 8" id="KW-0520">NAD</keyword>
<feature type="domain" description="NqrA N-terminal barrel-sandwich hybrid" evidence="9">
    <location>
        <begin position="2"/>
        <end position="95"/>
    </location>
</feature>
<accession>A0A432XZA0</accession>
<dbReference type="NCBIfam" id="NF003759">
    <property type="entry name" value="PRK05352.1-2"/>
    <property type="match status" value="1"/>
</dbReference>
<dbReference type="OrthoDB" id="9774536at2"/>
<dbReference type="GO" id="GO:0006814">
    <property type="term" value="P:sodium ion transport"/>
    <property type="evidence" value="ECO:0007669"/>
    <property type="project" value="UniProtKB-UniRule"/>
</dbReference>
<comment type="catalytic activity">
    <reaction evidence="8">
        <text>a ubiquinone + n Na(+)(in) + NADH + H(+) = a ubiquinol + n Na(+)(out) + NAD(+)</text>
        <dbReference type="Rhea" id="RHEA:47748"/>
        <dbReference type="Rhea" id="RHEA-COMP:9565"/>
        <dbReference type="Rhea" id="RHEA-COMP:9566"/>
        <dbReference type="ChEBI" id="CHEBI:15378"/>
        <dbReference type="ChEBI" id="CHEBI:16389"/>
        <dbReference type="ChEBI" id="CHEBI:17976"/>
        <dbReference type="ChEBI" id="CHEBI:29101"/>
        <dbReference type="ChEBI" id="CHEBI:57540"/>
        <dbReference type="ChEBI" id="CHEBI:57945"/>
        <dbReference type="EC" id="7.2.1.1"/>
    </reaction>
</comment>
<evidence type="ECO:0000259" key="9">
    <source>
        <dbReference type="Pfam" id="PF05896"/>
    </source>
</evidence>
<evidence type="ECO:0000259" key="11">
    <source>
        <dbReference type="Pfam" id="PF24836"/>
    </source>
</evidence>
<evidence type="ECO:0000313" key="13">
    <source>
        <dbReference type="Proteomes" id="UP000287198"/>
    </source>
</evidence>
<dbReference type="InterPro" id="IPR056147">
    <property type="entry name" value="NQRA_N"/>
</dbReference>
<proteinExistence type="inferred from homology"/>
<dbReference type="Pfam" id="PF05896">
    <property type="entry name" value="NQRA_N"/>
    <property type="match status" value="1"/>
</dbReference>
<dbReference type="InterPro" id="IPR008703">
    <property type="entry name" value="NqrA"/>
</dbReference>
<keyword evidence="7 8" id="KW-0739">Sodium transport</keyword>
<keyword evidence="1 8" id="KW-0813">Transport</keyword>
<dbReference type="PANTHER" id="PTHR37839:SF1">
    <property type="entry name" value="NA(+)-TRANSLOCATING NADH-QUINONE REDUCTASE SUBUNIT A"/>
    <property type="match status" value="1"/>
</dbReference>
<keyword evidence="4 8" id="KW-0915">Sodium</keyword>
<keyword evidence="6 8" id="KW-0830">Ubiquinone</keyword>
<dbReference type="Pfam" id="PF11973">
    <property type="entry name" value="NQRA_SLBB"/>
    <property type="match status" value="1"/>
</dbReference>
<evidence type="ECO:0000256" key="4">
    <source>
        <dbReference type="ARBA" id="ARBA00023053"/>
    </source>
</evidence>
<evidence type="ECO:0000259" key="10">
    <source>
        <dbReference type="Pfam" id="PF11973"/>
    </source>
</evidence>
<keyword evidence="2 8" id="KW-1278">Translocase</keyword>